<dbReference type="PANTHER" id="PTHR30061:SF50">
    <property type="entry name" value="MALTOSE_MALTODEXTRIN-BINDING PERIPLASMIC PROTEIN"/>
    <property type="match status" value="1"/>
</dbReference>
<proteinExistence type="inferred from homology"/>
<dbReference type="EMBL" id="AP026407">
    <property type="protein sequence ID" value="BDO12070.1"/>
    <property type="molecule type" value="Genomic_DNA"/>
</dbReference>
<dbReference type="InterPro" id="IPR006059">
    <property type="entry name" value="SBP"/>
</dbReference>
<evidence type="ECO:0000256" key="3">
    <source>
        <dbReference type="ARBA" id="ARBA00022729"/>
    </source>
</evidence>
<dbReference type="SUPFAM" id="SSF53850">
    <property type="entry name" value="Periplasmic binding protein-like II"/>
    <property type="match status" value="1"/>
</dbReference>
<evidence type="ECO:0000256" key="2">
    <source>
        <dbReference type="ARBA" id="ARBA00022448"/>
    </source>
</evidence>
<organism evidence="4 5">
    <name type="scientific">Klebsiella quasipneumoniae subsp. quasipneumoniae</name>
    <dbReference type="NCBI Taxonomy" id="1667327"/>
    <lineage>
        <taxon>Bacteria</taxon>
        <taxon>Pseudomonadati</taxon>
        <taxon>Pseudomonadota</taxon>
        <taxon>Gammaproteobacteria</taxon>
        <taxon>Enterobacterales</taxon>
        <taxon>Enterobacteriaceae</taxon>
        <taxon>Klebsiella/Raoultella group</taxon>
        <taxon>Klebsiella</taxon>
        <taxon>Klebsiella pneumoniae complex</taxon>
    </lineage>
</organism>
<accession>A0AAN1Y214</accession>
<dbReference type="PANTHER" id="PTHR30061">
    <property type="entry name" value="MALTOSE-BINDING PERIPLASMIC PROTEIN"/>
    <property type="match status" value="1"/>
</dbReference>
<name>A0AAN1Y214_9ENTR</name>
<protein>
    <submittedName>
        <fullName evidence="4">Trehalose/maltose ABC transporter substrate-binding protein</fullName>
    </submittedName>
</protein>
<dbReference type="Proteomes" id="UP001058353">
    <property type="component" value="Chromosome"/>
</dbReference>
<sequence length="396" mass="43814">MECGNSSAAKSYCDYIKSRFEKETPHKLEFVQLPPASDEKLGLFQQIFAAKDGKAVDVFQADTVWLGGLDKHLLDLTASVKDLQPKFFPSAWNNNVVNGKVKAIPAFLDAGVMFYRKDLLAKYGEKPPETWEELTRIATKIQKGERAEGHKNFWGFVFQGKAYEGMFCDALEWVASYNGGTFIDKNGNITINNPQAAKALTMAASWIGNITPKGVLGYMEEESRAVFQNGDAAFMRNWPYAYVLAQDPTSPIKNNVGIIPVPKGGDDGQHVSTLGGWQWAVSAYTEHPDAAIKLVRILTDAESQKMQFKFSGSAPSRLDVYDDPEVKALAPFLDDFKEVFATAIPRPAVETRSQFPKVSKAVFNAAYDVLSGRSTGEEAVADLETKLKRIKGKAWK</sequence>
<evidence type="ECO:0000313" key="4">
    <source>
        <dbReference type="EMBL" id="BDO12070.1"/>
    </source>
</evidence>
<dbReference type="Gene3D" id="3.40.190.10">
    <property type="entry name" value="Periplasmic binding protein-like II"/>
    <property type="match status" value="2"/>
</dbReference>
<evidence type="ECO:0000313" key="5">
    <source>
        <dbReference type="Proteomes" id="UP001058353"/>
    </source>
</evidence>
<gene>
    <name evidence="4" type="primary">thuE</name>
    <name evidence="4" type="ORF">KAM644c_11360</name>
</gene>
<dbReference type="CDD" id="cd14750">
    <property type="entry name" value="PBP2_TMBP"/>
    <property type="match status" value="1"/>
</dbReference>
<evidence type="ECO:0000256" key="1">
    <source>
        <dbReference type="ARBA" id="ARBA00008520"/>
    </source>
</evidence>
<reference evidence="4" key="1">
    <citation type="submission" date="2022-07" db="EMBL/GenBank/DDBJ databases">
        <title>Complete genome sequence of carbapenem-resistant Klebsiella spp. in Japan.</title>
        <authorList>
            <person name="Maehana S."/>
            <person name="Suzuki M."/>
            <person name="Kitasato H."/>
        </authorList>
    </citation>
    <scope>NUCLEOTIDE SEQUENCE</scope>
    <source>
        <strain evidence="4">KAM644</strain>
    </source>
</reference>
<dbReference type="GO" id="GO:0015768">
    <property type="term" value="P:maltose transport"/>
    <property type="evidence" value="ECO:0007669"/>
    <property type="project" value="TreeGrafter"/>
</dbReference>
<keyword evidence="2" id="KW-0813">Transport</keyword>
<dbReference type="GO" id="GO:1901982">
    <property type="term" value="F:maltose binding"/>
    <property type="evidence" value="ECO:0007669"/>
    <property type="project" value="TreeGrafter"/>
</dbReference>
<dbReference type="GO" id="GO:0030288">
    <property type="term" value="C:outer membrane-bounded periplasmic space"/>
    <property type="evidence" value="ECO:0007669"/>
    <property type="project" value="UniProtKB-ARBA"/>
</dbReference>
<dbReference type="GO" id="GO:0042956">
    <property type="term" value="P:maltodextrin transmembrane transport"/>
    <property type="evidence" value="ECO:0007669"/>
    <property type="project" value="TreeGrafter"/>
</dbReference>
<dbReference type="GO" id="GO:0055052">
    <property type="term" value="C:ATP-binding cassette (ABC) transporter complex, substrate-binding subunit-containing"/>
    <property type="evidence" value="ECO:0007669"/>
    <property type="project" value="TreeGrafter"/>
</dbReference>
<dbReference type="AlphaFoldDB" id="A0AAN1Y214"/>
<dbReference type="Pfam" id="PF01547">
    <property type="entry name" value="SBP_bac_1"/>
    <property type="match status" value="1"/>
</dbReference>
<comment type="similarity">
    <text evidence="1">Belongs to the bacterial solute-binding protein 1 family.</text>
</comment>
<keyword evidence="3" id="KW-0732">Signal</keyword>